<dbReference type="EMBL" id="AFYH01047030">
    <property type="status" value="NOT_ANNOTATED_CDS"/>
    <property type="molecule type" value="Genomic_DNA"/>
</dbReference>
<dbReference type="eggNOG" id="KOG3927">
    <property type="taxonomic scope" value="Eukaryota"/>
</dbReference>
<evidence type="ECO:0000256" key="16">
    <source>
        <dbReference type="ARBA" id="ARBA00023201"/>
    </source>
</evidence>
<accession>H3B2K7</accession>
<dbReference type="InterPro" id="IPR038702">
    <property type="entry name" value="Na/K_ATPase_sub_beta_sf"/>
</dbReference>
<keyword evidence="15" id="KW-0325">Glycoprotein</keyword>
<dbReference type="EMBL" id="AFYH01047034">
    <property type="status" value="NOT_ANNOTATED_CDS"/>
    <property type="molecule type" value="Genomic_DNA"/>
</dbReference>
<name>H3B2K7_LATCH</name>
<dbReference type="EMBL" id="AFYH01047031">
    <property type="status" value="NOT_ANNOTATED_CDS"/>
    <property type="molecule type" value="Genomic_DNA"/>
</dbReference>
<keyword evidence="13 17" id="KW-0472">Membrane</keyword>
<comment type="similarity">
    <text evidence="2 17">Belongs to the X(+)/potassium ATPases subunit beta family.</text>
</comment>
<dbReference type="FunFam" id="1.20.5.170:FF:000062">
    <property type="entry name" value="Sodium/potassium-transporting ATPase subunit beta"/>
    <property type="match status" value="1"/>
</dbReference>
<keyword evidence="16" id="KW-0739">Sodium transport</keyword>
<dbReference type="Bgee" id="ENSLACG00000014205">
    <property type="expression patterns" value="Expressed in pectoral fin and 4 other cell types or tissues"/>
</dbReference>
<dbReference type="InterPro" id="IPR000402">
    <property type="entry name" value="Na/K_ATPase_sub_beta"/>
</dbReference>
<feature type="transmembrane region" description="Helical" evidence="17">
    <location>
        <begin position="37"/>
        <end position="62"/>
    </location>
</feature>
<dbReference type="EMBL" id="AFYH01047027">
    <property type="status" value="NOT_ANNOTATED_CDS"/>
    <property type="molecule type" value="Genomic_DNA"/>
</dbReference>
<evidence type="ECO:0000256" key="8">
    <source>
        <dbReference type="ARBA" id="ARBA00022958"/>
    </source>
</evidence>
<dbReference type="GO" id="GO:0005890">
    <property type="term" value="C:sodium:potassium-exchanging ATPase complex"/>
    <property type="evidence" value="ECO:0007669"/>
    <property type="project" value="InterPro"/>
</dbReference>
<keyword evidence="9" id="KW-0735">Signal-anchor</keyword>
<evidence type="ECO:0000256" key="1">
    <source>
        <dbReference type="ARBA" id="ARBA00004401"/>
    </source>
</evidence>
<organism evidence="18 19">
    <name type="scientific">Latimeria chalumnae</name>
    <name type="common">Coelacanth</name>
    <dbReference type="NCBI Taxonomy" id="7897"/>
    <lineage>
        <taxon>Eukaryota</taxon>
        <taxon>Metazoa</taxon>
        <taxon>Chordata</taxon>
        <taxon>Craniata</taxon>
        <taxon>Vertebrata</taxon>
        <taxon>Euteleostomi</taxon>
        <taxon>Coelacanthiformes</taxon>
        <taxon>Coelacanthidae</taxon>
        <taxon>Latimeria</taxon>
    </lineage>
</organism>
<evidence type="ECO:0000256" key="10">
    <source>
        <dbReference type="ARBA" id="ARBA00022989"/>
    </source>
</evidence>
<dbReference type="PROSITE" id="PS00391">
    <property type="entry name" value="ATPASE_NA_K_BETA_2"/>
    <property type="match status" value="1"/>
</dbReference>
<keyword evidence="4" id="KW-1003">Cell membrane</keyword>
<keyword evidence="3 17" id="KW-0813">Transport</keyword>
<evidence type="ECO:0000256" key="4">
    <source>
        <dbReference type="ARBA" id="ARBA00022475"/>
    </source>
</evidence>
<evidence type="ECO:0000256" key="6">
    <source>
        <dbReference type="ARBA" id="ARBA00022607"/>
    </source>
</evidence>
<dbReference type="InParanoid" id="H3B2K7"/>
<evidence type="ECO:0000313" key="19">
    <source>
        <dbReference type="Proteomes" id="UP000008672"/>
    </source>
</evidence>
<dbReference type="EMBL" id="AFYH01047029">
    <property type="status" value="NOT_ANNOTATED_CDS"/>
    <property type="molecule type" value="Genomic_DNA"/>
</dbReference>
<evidence type="ECO:0000256" key="9">
    <source>
        <dbReference type="ARBA" id="ARBA00022968"/>
    </source>
</evidence>
<dbReference type="GO" id="GO:0036376">
    <property type="term" value="P:sodium ion export across plasma membrane"/>
    <property type="evidence" value="ECO:0007669"/>
    <property type="project" value="TreeGrafter"/>
</dbReference>
<dbReference type="EMBL" id="AFYH01047035">
    <property type="status" value="NOT_ANNOTATED_CDS"/>
    <property type="molecule type" value="Genomic_DNA"/>
</dbReference>
<sequence>MARGKSKESDGGWKKFIWNSEKKEFLGRTGSSWFKIFLFYLIFYGCLAGIFIGTIKVLLLTLKDYEPTYQDRVAPPGLSHAPRAVKTEISFDVNNADSYKDYANSLHRFLKFYDEESQPLGMDLEDCKEIPGEYIERGPPDASQGRKRSCRFLRSWLGNCSGIHDSNFGYAEGKPCIVAKLNRIIGYKPVPPDNETVSDDVALKNQPFLIPIYCAAKKDEDVGKIGKVEYIGLGGYAGFPLQYYPYYGKLLQPNYRQPLVAIQFLNLTRNEELRIECKVYGKNIDYSDKDRFQGRFDVKILIKSS</sequence>
<dbReference type="OMA" id="TAYDKNY"/>
<dbReference type="GO" id="GO:0001671">
    <property type="term" value="F:ATPase activator activity"/>
    <property type="evidence" value="ECO:0007669"/>
    <property type="project" value="TreeGrafter"/>
</dbReference>
<keyword evidence="19" id="KW-1185">Reference proteome</keyword>
<dbReference type="EMBL" id="AFYH01047028">
    <property type="status" value="NOT_ANNOTATED_CDS"/>
    <property type="molecule type" value="Genomic_DNA"/>
</dbReference>
<reference evidence="18" key="2">
    <citation type="submission" date="2025-08" db="UniProtKB">
        <authorList>
            <consortium name="Ensembl"/>
        </authorList>
    </citation>
    <scope>IDENTIFICATION</scope>
</reference>
<dbReference type="KEGG" id="lcm:102354768"/>
<dbReference type="AlphaFoldDB" id="H3B2K7"/>
<dbReference type="GeneID" id="102354768"/>
<dbReference type="HOGENOM" id="CLU_057702_2_0_1"/>
<dbReference type="Ensembl" id="ENSLACT00000016240.1">
    <property type="protein sequence ID" value="ENSLACP00000016128.1"/>
    <property type="gene ID" value="ENSLACG00000014205.1"/>
</dbReference>
<comment type="subcellular location">
    <subcellularLocation>
        <location evidence="1">Cell membrane</location>
        <topology evidence="1">Single-pass type II membrane protein</topology>
    </subcellularLocation>
    <subcellularLocation>
        <location evidence="17">Membrane</location>
    </subcellularLocation>
</comment>
<evidence type="ECO:0000313" key="18">
    <source>
        <dbReference type="Ensembl" id="ENSLACP00000016128.1"/>
    </source>
</evidence>
<dbReference type="Proteomes" id="UP000008672">
    <property type="component" value="Unassembled WGS sequence"/>
</dbReference>
<gene>
    <name evidence="18" type="primary">ATP1B1</name>
</gene>
<dbReference type="EMBL" id="AFYH01047033">
    <property type="status" value="NOT_ANNOTATED_CDS"/>
    <property type="molecule type" value="Genomic_DNA"/>
</dbReference>
<keyword evidence="8" id="KW-0630">Potassium</keyword>
<dbReference type="GO" id="GO:0030007">
    <property type="term" value="P:intracellular potassium ion homeostasis"/>
    <property type="evidence" value="ECO:0007669"/>
    <property type="project" value="TreeGrafter"/>
</dbReference>
<keyword evidence="11" id="KW-0915">Sodium</keyword>
<reference evidence="18" key="3">
    <citation type="submission" date="2025-09" db="UniProtKB">
        <authorList>
            <consortium name="Ensembl"/>
        </authorList>
    </citation>
    <scope>IDENTIFICATION</scope>
</reference>
<evidence type="ECO:0000256" key="7">
    <source>
        <dbReference type="ARBA" id="ARBA00022692"/>
    </source>
</evidence>
<dbReference type="NCBIfam" id="TIGR01107">
    <property type="entry name" value="Na_K_ATPase_bet"/>
    <property type="match status" value="1"/>
</dbReference>
<dbReference type="Gene3D" id="2.60.40.1660">
    <property type="entry name" value="Na, k-atpase alpha subunit"/>
    <property type="match status" value="1"/>
</dbReference>
<evidence type="ECO:0000256" key="14">
    <source>
        <dbReference type="ARBA" id="ARBA00023157"/>
    </source>
</evidence>
<evidence type="ECO:0000256" key="11">
    <source>
        <dbReference type="ARBA" id="ARBA00023053"/>
    </source>
</evidence>
<dbReference type="STRING" id="7897.ENSLACP00000016128"/>
<keyword evidence="10 17" id="KW-1133">Transmembrane helix</keyword>
<dbReference type="GO" id="GO:0006883">
    <property type="term" value="P:intracellular sodium ion homeostasis"/>
    <property type="evidence" value="ECO:0007669"/>
    <property type="project" value="TreeGrafter"/>
</dbReference>
<keyword evidence="14" id="KW-1015">Disulfide bond</keyword>
<dbReference type="FunCoup" id="H3B2K7">
    <property type="interactions" value="939"/>
</dbReference>
<evidence type="ECO:0000256" key="17">
    <source>
        <dbReference type="RuleBase" id="RU362099"/>
    </source>
</evidence>
<keyword evidence="5" id="KW-0633">Potassium transport</keyword>
<reference evidence="19" key="1">
    <citation type="submission" date="2011-08" db="EMBL/GenBank/DDBJ databases">
        <title>The draft genome of Latimeria chalumnae.</title>
        <authorList>
            <person name="Di Palma F."/>
            <person name="Alfoldi J."/>
            <person name="Johnson J."/>
            <person name="Berlin A."/>
            <person name="Gnerre S."/>
            <person name="Jaffe D."/>
            <person name="MacCallum I."/>
            <person name="Young S."/>
            <person name="Walker B.J."/>
            <person name="Lander E."/>
            <person name="Lindblad-Toh K."/>
        </authorList>
    </citation>
    <scope>NUCLEOTIDE SEQUENCE [LARGE SCALE GENOMIC DNA]</scope>
    <source>
        <strain evidence="19">Wild caught</strain>
    </source>
</reference>
<evidence type="ECO:0000256" key="3">
    <source>
        <dbReference type="ARBA" id="ARBA00022448"/>
    </source>
</evidence>
<proteinExistence type="inferred from homology"/>
<dbReference type="PANTHER" id="PTHR11523:SF10">
    <property type="entry name" value="SODIUM_POTASSIUM-TRANSPORTING ATPASE SUBUNIT BETA-1"/>
    <property type="match status" value="1"/>
</dbReference>
<keyword evidence="12 17" id="KW-0406">Ion transport</keyword>
<dbReference type="PROSITE" id="PS00390">
    <property type="entry name" value="ATPASE_NA_K_BETA_1"/>
    <property type="match status" value="1"/>
</dbReference>
<evidence type="ECO:0000256" key="13">
    <source>
        <dbReference type="ARBA" id="ARBA00023136"/>
    </source>
</evidence>
<dbReference type="GO" id="GO:1990573">
    <property type="term" value="P:potassium ion import across plasma membrane"/>
    <property type="evidence" value="ECO:0007669"/>
    <property type="project" value="TreeGrafter"/>
</dbReference>
<evidence type="ECO:0000256" key="12">
    <source>
        <dbReference type="ARBA" id="ARBA00023065"/>
    </source>
</evidence>
<keyword evidence="6" id="KW-0740">Sodium/potassium transport</keyword>
<dbReference type="OrthoDB" id="5912413at2759"/>
<evidence type="ECO:0000256" key="5">
    <source>
        <dbReference type="ARBA" id="ARBA00022538"/>
    </source>
</evidence>
<evidence type="ECO:0000256" key="15">
    <source>
        <dbReference type="ARBA" id="ARBA00023180"/>
    </source>
</evidence>
<dbReference type="GeneTree" id="ENSGT01030000234579"/>
<comment type="function">
    <text evidence="17">This is the non-catalytic component of the active enzyme, which catalyzes the hydrolysis of ATP coupled with the exchange of Na(+) and K(+) ions across the plasma membrane.</text>
</comment>
<protein>
    <recommendedName>
        <fullName evidence="17">Sodium/potassium-transporting ATPase subunit beta</fullName>
    </recommendedName>
</protein>
<dbReference type="EMBL" id="AFYH01047032">
    <property type="status" value="NOT_ANNOTATED_CDS"/>
    <property type="molecule type" value="Genomic_DNA"/>
</dbReference>
<dbReference type="EMBL" id="AFYH01047026">
    <property type="status" value="NOT_ANNOTATED_CDS"/>
    <property type="molecule type" value="Genomic_DNA"/>
</dbReference>
<evidence type="ECO:0000256" key="2">
    <source>
        <dbReference type="ARBA" id="ARBA00005876"/>
    </source>
</evidence>
<dbReference type="Pfam" id="PF00287">
    <property type="entry name" value="Na_K-ATPase"/>
    <property type="match status" value="1"/>
</dbReference>
<keyword evidence="7 17" id="KW-0812">Transmembrane</keyword>
<dbReference type="PANTHER" id="PTHR11523">
    <property type="entry name" value="SODIUM/POTASSIUM-DEPENDENT ATPASE BETA SUBUNIT"/>
    <property type="match status" value="1"/>
</dbReference>